<keyword evidence="6" id="KW-1185">Reference proteome</keyword>
<reference evidence="5 6" key="1">
    <citation type="journal article" date="2014" name="Int. J. Syst. Evol. Microbiol.">
        <title>Complete genome sequence of Corynebacterium casei LMG S-19264T (=DSM 44701T), isolated from a smear-ripened cheese.</title>
        <authorList>
            <consortium name="US DOE Joint Genome Institute (JGI-PGF)"/>
            <person name="Walter F."/>
            <person name="Albersmeier A."/>
            <person name="Kalinowski J."/>
            <person name="Ruckert C."/>
        </authorList>
    </citation>
    <scope>NUCLEOTIDE SEQUENCE [LARGE SCALE GENOMIC DNA]</scope>
    <source>
        <strain evidence="5 6">CGMCC 1.15358</strain>
    </source>
</reference>
<keyword evidence="2" id="KW-0479">Metal-binding</keyword>
<feature type="domain" description="SMP-30/Gluconolactonase/LRE-like region" evidence="4">
    <location>
        <begin position="24"/>
        <end position="261"/>
    </location>
</feature>
<evidence type="ECO:0000259" key="4">
    <source>
        <dbReference type="Pfam" id="PF08450"/>
    </source>
</evidence>
<dbReference type="InterPro" id="IPR013658">
    <property type="entry name" value="SGL"/>
</dbReference>
<dbReference type="EMBL" id="BMIO01000001">
    <property type="protein sequence ID" value="GGD34464.1"/>
    <property type="molecule type" value="Genomic_DNA"/>
</dbReference>
<evidence type="ECO:0000256" key="1">
    <source>
        <dbReference type="PIRSR" id="PIRSR605511-1"/>
    </source>
</evidence>
<keyword evidence="2" id="KW-0862">Zinc</keyword>
<feature type="binding site" evidence="2">
    <location>
        <position position="160"/>
    </location>
    <ligand>
        <name>a divalent metal cation</name>
        <dbReference type="ChEBI" id="CHEBI:60240"/>
    </ligand>
</feature>
<protein>
    <recommendedName>
        <fullName evidence="4">SMP-30/Gluconolactonase/LRE-like region domain-containing protein</fullName>
    </recommendedName>
</protein>
<evidence type="ECO:0000256" key="2">
    <source>
        <dbReference type="PIRSR" id="PIRSR605511-2"/>
    </source>
</evidence>
<feature type="active site" description="Proton donor/acceptor" evidence="1">
    <location>
        <position position="204"/>
    </location>
</feature>
<evidence type="ECO:0000313" key="5">
    <source>
        <dbReference type="EMBL" id="GGD34464.1"/>
    </source>
</evidence>
<dbReference type="GO" id="GO:0046872">
    <property type="term" value="F:metal ion binding"/>
    <property type="evidence" value="ECO:0007669"/>
    <property type="project" value="UniProtKB-KW"/>
</dbReference>
<comment type="cofactor">
    <cofactor evidence="2">
        <name>Zn(2+)</name>
        <dbReference type="ChEBI" id="CHEBI:29105"/>
    </cofactor>
    <text evidence="2">Binds 1 divalent metal cation per subunit.</text>
</comment>
<organism evidence="5 6">
    <name type="scientific">Croceicoccus pelagius</name>
    <dbReference type="NCBI Taxonomy" id="1703341"/>
    <lineage>
        <taxon>Bacteria</taxon>
        <taxon>Pseudomonadati</taxon>
        <taxon>Pseudomonadota</taxon>
        <taxon>Alphaproteobacteria</taxon>
        <taxon>Sphingomonadales</taxon>
        <taxon>Erythrobacteraceae</taxon>
        <taxon>Croceicoccus</taxon>
    </lineage>
</organism>
<evidence type="ECO:0000313" key="6">
    <source>
        <dbReference type="Proteomes" id="UP000598997"/>
    </source>
</evidence>
<dbReference type="Pfam" id="PF08450">
    <property type="entry name" value="SGL"/>
    <property type="match status" value="1"/>
</dbReference>
<feature type="compositionally biased region" description="Basic and acidic residues" evidence="3">
    <location>
        <begin position="334"/>
        <end position="343"/>
    </location>
</feature>
<dbReference type="PRINTS" id="PR01790">
    <property type="entry name" value="SMP30FAMILY"/>
</dbReference>
<dbReference type="Gene3D" id="2.120.10.30">
    <property type="entry name" value="TolB, C-terminal domain"/>
    <property type="match status" value="1"/>
</dbReference>
<dbReference type="SUPFAM" id="SSF63829">
    <property type="entry name" value="Calcium-dependent phosphotriesterase"/>
    <property type="match status" value="1"/>
</dbReference>
<feature type="binding site" evidence="2">
    <location>
        <position position="204"/>
    </location>
    <ligand>
        <name>a divalent metal cation</name>
        <dbReference type="ChEBI" id="CHEBI:60240"/>
    </ligand>
</feature>
<feature type="binding site" evidence="2">
    <location>
        <position position="108"/>
    </location>
    <ligand>
        <name>substrate</name>
    </ligand>
</feature>
<dbReference type="AlphaFoldDB" id="A0A917DFQ9"/>
<name>A0A917DFQ9_9SPHN</name>
<dbReference type="InterPro" id="IPR051262">
    <property type="entry name" value="SMP-30/CGR1_Lactonase"/>
</dbReference>
<accession>A0A917DFQ9</accession>
<dbReference type="PANTHER" id="PTHR47572:SF5">
    <property type="entry name" value="BLR2277 PROTEIN"/>
    <property type="match status" value="1"/>
</dbReference>
<feature type="binding site" evidence="2">
    <location>
        <position position="126"/>
    </location>
    <ligand>
        <name>substrate</name>
    </ligand>
</feature>
<dbReference type="InterPro" id="IPR011042">
    <property type="entry name" value="6-blade_b-propeller_TolB-like"/>
</dbReference>
<evidence type="ECO:0000256" key="3">
    <source>
        <dbReference type="SAM" id="MobiDB-lite"/>
    </source>
</evidence>
<sequence length="343" mass="36435">MKSDKKMMEKDVHEAVVEGFEFVEAPRVSPEGDVWFSDLTGGGVYRKRIGEAVETMLPGRLWVGGIVFDRSGKVLCSGKGGIVALDPGTGAVKTVLDTLEDKPIVAVNDMEGDGRGGFFAGTIDFDAILARGETPQPGQFFHMSAEGKITILRRDVFATNGIALSPCGRWLYHSETSKGIWRYPVGSDGLPGDGTLLAPLEDSDGLALDADGCLWVACWASGTLVRLSPDGEQLSEQSYGFPHLVSLAFDCVDPRRLYVSTGGNADAPAKGGVIAINLDVEGLCGAPTSLDFLGGVSLTATRLRMTRRSLEAAGLSPQPSATRPRRPSGGSYRSVDRRGGVRN</sequence>
<feature type="region of interest" description="Disordered" evidence="3">
    <location>
        <begin position="310"/>
        <end position="343"/>
    </location>
</feature>
<dbReference type="Proteomes" id="UP000598997">
    <property type="component" value="Unassembled WGS sequence"/>
</dbReference>
<comment type="caution">
    <text evidence="5">The sequence shown here is derived from an EMBL/GenBank/DDBJ whole genome shotgun (WGS) entry which is preliminary data.</text>
</comment>
<dbReference type="InterPro" id="IPR005511">
    <property type="entry name" value="SMP-30"/>
</dbReference>
<proteinExistence type="predicted"/>
<dbReference type="RefSeq" id="WP_229660275.1">
    <property type="nucleotide sequence ID" value="NZ_BMIO01000001.1"/>
</dbReference>
<gene>
    <name evidence="5" type="ORF">GCM10010989_05780</name>
</gene>
<dbReference type="PANTHER" id="PTHR47572">
    <property type="entry name" value="LIPOPROTEIN-RELATED"/>
    <property type="match status" value="1"/>
</dbReference>